<keyword evidence="2" id="KW-0560">Oxidoreductase</keyword>
<evidence type="ECO:0000313" key="5">
    <source>
        <dbReference type="Proteomes" id="UP000198999"/>
    </source>
</evidence>
<dbReference type="EMBL" id="FOFN01000001">
    <property type="protein sequence ID" value="SEQ05569.1"/>
    <property type="molecule type" value="Genomic_DNA"/>
</dbReference>
<dbReference type="PRINTS" id="PR00080">
    <property type="entry name" value="SDRFAMILY"/>
</dbReference>
<keyword evidence="5" id="KW-1185">Reference proteome</keyword>
<evidence type="ECO:0000256" key="2">
    <source>
        <dbReference type="ARBA" id="ARBA00023002"/>
    </source>
</evidence>
<dbReference type="Proteomes" id="UP000198999">
    <property type="component" value="Unassembled WGS sequence"/>
</dbReference>
<sequence length="256" mass="28480">MKTYTLITGASTGFGKSLAIECAKQSMNLIIVALPDSGIQELGDFLKSNFNIDVLAFEMDLSTKENCNLLYKNIKEEKASIKYLINNAGVLSRGYFEDLSEDYFLTQINVNVATPTILTKLFMEDFKINAPSGILNVSSMASFFHLPKKQVYSGTKAYLLSFSKSLRKEIKKYGIWVSIVCPGGMNTTTGLCLQNRKLGWFSRTSILDPETAAKETLKSFFNKKEIIIPGAMNKVFMFLDNIIPAVIKNRLTASAV</sequence>
<dbReference type="Gene3D" id="3.40.50.720">
    <property type="entry name" value="NAD(P)-binding Rossmann-like Domain"/>
    <property type="match status" value="1"/>
</dbReference>
<evidence type="ECO:0000313" key="4">
    <source>
        <dbReference type="EMBL" id="SEQ05569.1"/>
    </source>
</evidence>
<dbReference type="OrthoDB" id="9808814at2"/>
<reference evidence="4 5" key="1">
    <citation type="submission" date="2016-10" db="EMBL/GenBank/DDBJ databases">
        <authorList>
            <person name="de Groot N.N."/>
        </authorList>
    </citation>
    <scope>NUCLEOTIDE SEQUENCE [LARGE SCALE GENOMIC DNA]</scope>
    <source>
        <strain evidence="4 5">DSM 21035</strain>
    </source>
</reference>
<dbReference type="GO" id="GO:0016491">
    <property type="term" value="F:oxidoreductase activity"/>
    <property type="evidence" value="ECO:0007669"/>
    <property type="project" value="UniProtKB-KW"/>
</dbReference>
<comment type="similarity">
    <text evidence="1 3">Belongs to the short-chain dehydrogenases/reductases (SDR) family.</text>
</comment>
<dbReference type="PANTHER" id="PTHR42901">
    <property type="entry name" value="ALCOHOL DEHYDROGENASE"/>
    <property type="match status" value="1"/>
</dbReference>
<dbReference type="Pfam" id="PF00106">
    <property type="entry name" value="adh_short"/>
    <property type="match status" value="1"/>
</dbReference>
<dbReference type="STRING" id="419940.SAMN05421824_1041"/>
<dbReference type="AlphaFoldDB" id="A0A1H9CWP9"/>
<dbReference type="SUPFAM" id="SSF51735">
    <property type="entry name" value="NAD(P)-binding Rossmann-fold domains"/>
    <property type="match status" value="1"/>
</dbReference>
<accession>A0A1H9CWP9</accession>
<evidence type="ECO:0000256" key="1">
    <source>
        <dbReference type="ARBA" id="ARBA00006484"/>
    </source>
</evidence>
<gene>
    <name evidence="4" type="ORF">SAMN05421824_1041</name>
</gene>
<evidence type="ECO:0008006" key="6">
    <source>
        <dbReference type="Google" id="ProtNLM"/>
    </source>
</evidence>
<protein>
    <recommendedName>
        <fullName evidence="6">Short-chain dehydrogenase</fullName>
    </recommendedName>
</protein>
<dbReference type="InterPro" id="IPR036291">
    <property type="entry name" value="NAD(P)-bd_dom_sf"/>
</dbReference>
<name>A0A1H9CWP9_9FLAO</name>
<dbReference type="InterPro" id="IPR020904">
    <property type="entry name" value="Sc_DH/Rdtase_CS"/>
</dbReference>
<dbReference type="RefSeq" id="WP_092576449.1">
    <property type="nucleotide sequence ID" value="NZ_FOFN01000001.1"/>
</dbReference>
<organism evidence="4 5">
    <name type="scientific">Hyunsoonleella jejuensis</name>
    <dbReference type="NCBI Taxonomy" id="419940"/>
    <lineage>
        <taxon>Bacteria</taxon>
        <taxon>Pseudomonadati</taxon>
        <taxon>Bacteroidota</taxon>
        <taxon>Flavobacteriia</taxon>
        <taxon>Flavobacteriales</taxon>
        <taxon>Flavobacteriaceae</taxon>
    </lineage>
</organism>
<dbReference type="PRINTS" id="PR00081">
    <property type="entry name" value="GDHRDH"/>
</dbReference>
<evidence type="ECO:0000256" key="3">
    <source>
        <dbReference type="RuleBase" id="RU000363"/>
    </source>
</evidence>
<dbReference type="InterPro" id="IPR002347">
    <property type="entry name" value="SDR_fam"/>
</dbReference>
<dbReference type="PROSITE" id="PS00061">
    <property type="entry name" value="ADH_SHORT"/>
    <property type="match status" value="1"/>
</dbReference>
<proteinExistence type="inferred from homology"/>
<dbReference type="PANTHER" id="PTHR42901:SF1">
    <property type="entry name" value="ALCOHOL DEHYDROGENASE"/>
    <property type="match status" value="1"/>
</dbReference>